<dbReference type="AlphaFoldDB" id="A0A8H7HND1"/>
<comment type="catalytic activity">
    <reaction evidence="9">
        <text>L-threonyl-[protein] + ATP = O-phospho-L-threonyl-[protein] + ADP + H(+)</text>
        <dbReference type="Rhea" id="RHEA:46608"/>
        <dbReference type="Rhea" id="RHEA-COMP:11060"/>
        <dbReference type="Rhea" id="RHEA-COMP:11605"/>
        <dbReference type="ChEBI" id="CHEBI:15378"/>
        <dbReference type="ChEBI" id="CHEBI:30013"/>
        <dbReference type="ChEBI" id="CHEBI:30616"/>
        <dbReference type="ChEBI" id="CHEBI:61977"/>
        <dbReference type="ChEBI" id="CHEBI:456216"/>
        <dbReference type="EC" id="2.7.11.1"/>
    </reaction>
</comment>
<dbReference type="Pfam" id="PF06293">
    <property type="entry name" value="Kdo"/>
    <property type="match status" value="1"/>
</dbReference>
<protein>
    <recommendedName>
        <fullName evidence="2">non-specific serine/threonine protein kinase</fullName>
        <ecNumber evidence="2">2.7.11.1</ecNumber>
    </recommendedName>
</protein>
<keyword evidence="3" id="KW-0723">Serine/threonine-protein kinase</keyword>
<proteinExistence type="inferred from homology"/>
<dbReference type="SUPFAM" id="SSF52058">
    <property type="entry name" value="L domain-like"/>
    <property type="match status" value="1"/>
</dbReference>
<dbReference type="InterPro" id="IPR032675">
    <property type="entry name" value="LRR_dom_sf"/>
</dbReference>
<gene>
    <name evidence="13" type="ORF">RHS03_06987</name>
</gene>
<keyword evidence="6" id="KW-0547">Nucleotide-binding</keyword>
<dbReference type="GO" id="GO:0008033">
    <property type="term" value="P:tRNA processing"/>
    <property type="evidence" value="ECO:0007669"/>
    <property type="project" value="UniProtKB-KW"/>
</dbReference>
<dbReference type="PROSITE" id="PS00109">
    <property type="entry name" value="PROTEIN_KINASE_TYR"/>
    <property type="match status" value="1"/>
</dbReference>
<dbReference type="GO" id="GO:0070525">
    <property type="term" value="P:tRNA threonylcarbamoyladenosine metabolic process"/>
    <property type="evidence" value="ECO:0007669"/>
    <property type="project" value="TreeGrafter"/>
</dbReference>
<evidence type="ECO:0000256" key="10">
    <source>
        <dbReference type="ARBA" id="ARBA00048679"/>
    </source>
</evidence>
<dbReference type="OrthoDB" id="3229088at2759"/>
<dbReference type="NCBIfam" id="TIGR03724">
    <property type="entry name" value="arch_bud32"/>
    <property type="match status" value="1"/>
</dbReference>
<sequence>MSTTAALLDSAQLIAQGAEARVYKTTLGSSPVLLKHRFPKQYRNSALDVSLTKQRVSGEARALLRCLRFGVSVPGIRFVHADTGVLGIEWIEGTSVRKVLGGGAEGEEEVDVAEEEIEDEEAEMDELKDVYGLTQERLMTLIGEEIAKMHKSDIIHGDLTTSNMMLRQDTKNKETQLVLIDFGLSYNSVLVEDKAVDLYVLERAFASTHPQSEGMFIQVLEAYGRGVCITSWEVLVLHPTTIMPPNTEPPEMKFIPKIDNRNLTERRTHNKKQPINNLPEELLARIFLVTTQSSIRLRGAYQFTLFPDIAIQVCSQWMKVALANHALWTHIHIVEHFDDDNVALWVSRAGPDALFDIEIDMLGPYCGVAFFDITDWQEQVSHIGRIFKFFSSVKAGPQRWRSLSLSVLQPEPMYKFIQLLNKHPAPNLRHLYLCSEPDRSDDEFHEDRCLTDAHYLKLELSAGTVIPELVLPNIQILLSANPNLRWLRISAEFAYDYEFDRLPDEKCPKPVLLSSLKFLSLEGGDNISLVSDILSIITAPSLDGLMLGSHGVSNDDEFVSKIFNYLATGQPPMSENSAIASINKSAFPLLRKLDITGLSVNGQIVMDLLASLPLLTHLAIGCHAAESYLDSSPHILPSLESISLSCWGDHQHYQKIEDFLRQRAQNGTPIAVVNVPRNPEPEPGFEEKFPGTVLRTRDDGDILVD</sequence>
<evidence type="ECO:0000256" key="8">
    <source>
        <dbReference type="ARBA" id="ARBA00022840"/>
    </source>
</evidence>
<dbReference type="InterPro" id="IPR000719">
    <property type="entry name" value="Prot_kinase_dom"/>
</dbReference>
<evidence type="ECO:0000256" key="6">
    <source>
        <dbReference type="ARBA" id="ARBA00022741"/>
    </source>
</evidence>
<keyword evidence="4" id="KW-0808">Transferase</keyword>
<comment type="caution">
    <text evidence="13">The sequence shown here is derived from an EMBL/GenBank/DDBJ whole genome shotgun (WGS) entry which is preliminary data.</text>
</comment>
<dbReference type="PROSITE" id="PS50011">
    <property type="entry name" value="PROTEIN_KINASE_DOM"/>
    <property type="match status" value="1"/>
</dbReference>
<dbReference type="Gene3D" id="1.10.510.10">
    <property type="entry name" value="Transferase(Phosphotransferase) domain 1"/>
    <property type="match status" value="1"/>
</dbReference>
<feature type="domain" description="Protein kinase" evidence="12">
    <location>
        <begin position="8"/>
        <end position="306"/>
    </location>
</feature>
<dbReference type="GO" id="GO:0005634">
    <property type="term" value="C:nucleus"/>
    <property type="evidence" value="ECO:0007669"/>
    <property type="project" value="TreeGrafter"/>
</dbReference>
<dbReference type="Gene3D" id="3.30.200.20">
    <property type="entry name" value="Phosphorylase Kinase, domain 1"/>
    <property type="match status" value="1"/>
</dbReference>
<dbReference type="Proteomes" id="UP000602905">
    <property type="component" value="Unassembled WGS sequence"/>
</dbReference>
<dbReference type="Gene3D" id="1.20.1280.50">
    <property type="match status" value="1"/>
</dbReference>
<feature type="coiled-coil region" evidence="11">
    <location>
        <begin position="103"/>
        <end position="137"/>
    </location>
</feature>
<name>A0A8H7HND1_9AGAM</name>
<dbReference type="PANTHER" id="PTHR12209">
    <property type="entry name" value="NON-SPECIFIC SERINE/THREONINE PROTEIN KINASE"/>
    <property type="match status" value="1"/>
</dbReference>
<dbReference type="GO" id="GO:0005829">
    <property type="term" value="C:cytosol"/>
    <property type="evidence" value="ECO:0007669"/>
    <property type="project" value="TreeGrafter"/>
</dbReference>
<dbReference type="SUPFAM" id="SSF56112">
    <property type="entry name" value="Protein kinase-like (PK-like)"/>
    <property type="match status" value="1"/>
</dbReference>
<evidence type="ECO:0000256" key="11">
    <source>
        <dbReference type="SAM" id="Coils"/>
    </source>
</evidence>
<keyword evidence="11" id="KW-0175">Coiled coil</keyword>
<dbReference type="EC" id="2.7.11.1" evidence="2"/>
<dbReference type="EMBL" id="JACYCD010000238">
    <property type="protein sequence ID" value="KAF8699703.1"/>
    <property type="molecule type" value="Genomic_DNA"/>
</dbReference>
<dbReference type="Gene3D" id="3.80.10.10">
    <property type="entry name" value="Ribonuclease Inhibitor"/>
    <property type="match status" value="1"/>
</dbReference>
<comment type="catalytic activity">
    <reaction evidence="10">
        <text>L-seryl-[protein] + ATP = O-phospho-L-seryl-[protein] + ADP + H(+)</text>
        <dbReference type="Rhea" id="RHEA:17989"/>
        <dbReference type="Rhea" id="RHEA-COMP:9863"/>
        <dbReference type="Rhea" id="RHEA-COMP:11604"/>
        <dbReference type="ChEBI" id="CHEBI:15378"/>
        <dbReference type="ChEBI" id="CHEBI:29999"/>
        <dbReference type="ChEBI" id="CHEBI:30616"/>
        <dbReference type="ChEBI" id="CHEBI:83421"/>
        <dbReference type="ChEBI" id="CHEBI:456216"/>
        <dbReference type="EC" id="2.7.11.1"/>
    </reaction>
</comment>
<evidence type="ECO:0000259" key="12">
    <source>
        <dbReference type="PROSITE" id="PS50011"/>
    </source>
</evidence>
<accession>A0A8H7HND1</accession>
<dbReference type="GO" id="GO:0000408">
    <property type="term" value="C:EKC/KEOPS complex"/>
    <property type="evidence" value="ECO:0007669"/>
    <property type="project" value="TreeGrafter"/>
</dbReference>
<evidence type="ECO:0000256" key="4">
    <source>
        <dbReference type="ARBA" id="ARBA00022679"/>
    </source>
</evidence>
<dbReference type="GO" id="GO:0004674">
    <property type="term" value="F:protein serine/threonine kinase activity"/>
    <property type="evidence" value="ECO:0007669"/>
    <property type="project" value="UniProtKB-KW"/>
</dbReference>
<dbReference type="InterPro" id="IPR008266">
    <property type="entry name" value="Tyr_kinase_AS"/>
</dbReference>
<feature type="non-terminal residue" evidence="13">
    <location>
        <position position="1"/>
    </location>
</feature>
<evidence type="ECO:0000256" key="5">
    <source>
        <dbReference type="ARBA" id="ARBA00022694"/>
    </source>
</evidence>
<organism evidence="13 14">
    <name type="scientific">Rhizoctonia solani</name>
    <dbReference type="NCBI Taxonomy" id="456999"/>
    <lineage>
        <taxon>Eukaryota</taxon>
        <taxon>Fungi</taxon>
        <taxon>Dikarya</taxon>
        <taxon>Basidiomycota</taxon>
        <taxon>Agaricomycotina</taxon>
        <taxon>Agaricomycetes</taxon>
        <taxon>Cantharellales</taxon>
        <taxon>Ceratobasidiaceae</taxon>
        <taxon>Rhizoctonia</taxon>
    </lineage>
</organism>
<keyword evidence="7 13" id="KW-0418">Kinase</keyword>
<dbReference type="InterPro" id="IPR022495">
    <property type="entry name" value="Bud32"/>
</dbReference>
<dbReference type="PANTHER" id="PTHR12209:SF0">
    <property type="entry name" value="EKC_KEOPS COMPLEX SUBUNIT TP53RK"/>
    <property type="match status" value="1"/>
</dbReference>
<dbReference type="InterPro" id="IPR011009">
    <property type="entry name" value="Kinase-like_dom_sf"/>
</dbReference>
<evidence type="ECO:0000256" key="2">
    <source>
        <dbReference type="ARBA" id="ARBA00012513"/>
    </source>
</evidence>
<keyword evidence="8" id="KW-0067">ATP-binding</keyword>
<comment type="similarity">
    <text evidence="1">Belongs to the protein kinase superfamily. BUD32 family.</text>
</comment>
<evidence type="ECO:0000313" key="14">
    <source>
        <dbReference type="Proteomes" id="UP000602905"/>
    </source>
</evidence>
<evidence type="ECO:0000256" key="7">
    <source>
        <dbReference type="ARBA" id="ARBA00022777"/>
    </source>
</evidence>
<dbReference type="FunFam" id="3.30.200.20:FF:000201">
    <property type="entry name" value="TP53-regulating kinase isoform X1"/>
    <property type="match status" value="1"/>
</dbReference>
<evidence type="ECO:0000313" key="13">
    <source>
        <dbReference type="EMBL" id="KAF8699703.1"/>
    </source>
</evidence>
<evidence type="ECO:0000256" key="9">
    <source>
        <dbReference type="ARBA" id="ARBA00047899"/>
    </source>
</evidence>
<evidence type="ECO:0000256" key="1">
    <source>
        <dbReference type="ARBA" id="ARBA00010630"/>
    </source>
</evidence>
<reference evidence="13" key="1">
    <citation type="submission" date="2020-09" db="EMBL/GenBank/DDBJ databases">
        <title>Comparative genome analyses of four rice-infecting Rhizoctonia solani isolates reveal extensive enrichment of homogalacturonan modification genes.</title>
        <authorList>
            <person name="Lee D.-Y."/>
            <person name="Jeon J."/>
            <person name="Kim K.-T."/>
            <person name="Cheong K."/>
            <person name="Song H."/>
            <person name="Choi G."/>
            <person name="Ko J."/>
            <person name="Opiyo S.O."/>
            <person name="Zuo S."/>
            <person name="Madhav S."/>
            <person name="Lee Y.-H."/>
            <person name="Wang G.-L."/>
        </authorList>
    </citation>
    <scope>NUCLEOTIDE SEQUENCE</scope>
    <source>
        <strain evidence="13">AG1-IA WGL</strain>
    </source>
</reference>
<dbReference type="GO" id="GO:0005524">
    <property type="term" value="F:ATP binding"/>
    <property type="evidence" value="ECO:0007669"/>
    <property type="project" value="UniProtKB-KW"/>
</dbReference>
<evidence type="ECO:0000256" key="3">
    <source>
        <dbReference type="ARBA" id="ARBA00022527"/>
    </source>
</evidence>
<keyword evidence="5" id="KW-0819">tRNA processing</keyword>